<comment type="caution">
    <text evidence="1">The sequence shown here is derived from an EMBL/GenBank/DDBJ whole genome shotgun (WGS) entry which is preliminary data.</text>
</comment>
<organism evidence="1 2">
    <name type="scientific">Aphanothece sacrum FPU1</name>
    <dbReference type="NCBI Taxonomy" id="1920663"/>
    <lineage>
        <taxon>Bacteria</taxon>
        <taxon>Bacillati</taxon>
        <taxon>Cyanobacteriota</taxon>
        <taxon>Cyanophyceae</taxon>
        <taxon>Oscillatoriophycideae</taxon>
        <taxon>Chroococcales</taxon>
        <taxon>Aphanothecaceae</taxon>
        <taxon>Aphanothece</taxon>
    </lineage>
</organism>
<accession>A0A401IJV4</accession>
<dbReference type="Proteomes" id="UP000287247">
    <property type="component" value="Unassembled WGS sequence"/>
</dbReference>
<reference evidence="2" key="1">
    <citation type="submission" date="2017-05" db="EMBL/GenBank/DDBJ databases">
        <title>Physiological properties and genetic analysis related to exopolysaccharide production of fresh-water unicellular cyanobacterium Aphanothece sacrum, Suizenji Nori, that has been cultured as a food source in Japan.</title>
        <authorList>
            <person name="Kanesaki Y."/>
            <person name="Yoshikawa S."/>
            <person name="Ohki K."/>
        </authorList>
    </citation>
    <scope>NUCLEOTIDE SEQUENCE [LARGE SCALE GENOMIC DNA]</scope>
    <source>
        <strain evidence="2">FPU1</strain>
    </source>
</reference>
<proteinExistence type="predicted"/>
<gene>
    <name evidence="1" type="ORF">AsFPU1_2910</name>
</gene>
<evidence type="ECO:0008006" key="3">
    <source>
        <dbReference type="Google" id="ProtNLM"/>
    </source>
</evidence>
<protein>
    <recommendedName>
        <fullName evidence="3">DUF29 domain-containing protein</fullName>
    </recommendedName>
</protein>
<evidence type="ECO:0000313" key="2">
    <source>
        <dbReference type="Proteomes" id="UP000287247"/>
    </source>
</evidence>
<dbReference type="Pfam" id="PF01724">
    <property type="entry name" value="DUF29"/>
    <property type="match status" value="1"/>
</dbReference>
<dbReference type="PANTHER" id="PTHR34235:SF3">
    <property type="entry name" value="SLR1203 PROTEIN"/>
    <property type="match status" value="1"/>
</dbReference>
<sequence length="95" mass="11496">MTTEIYQFDCKLYDQDFLLWLETTINNLQKRQLSRLDYDNLIEELSAMGRKEKHALESNLIIILLHLLKWQYQPEKKRTVGNILLLNIDEDWKDN</sequence>
<dbReference type="EMBL" id="BDQK01000013">
    <property type="protein sequence ID" value="GBF81496.1"/>
    <property type="molecule type" value="Genomic_DNA"/>
</dbReference>
<keyword evidence="2" id="KW-1185">Reference proteome</keyword>
<dbReference type="AlphaFoldDB" id="A0A401IJV4"/>
<dbReference type="Gene3D" id="1.20.1220.20">
    <property type="entry name" value="Uncharcterised protein PF01724"/>
    <property type="match status" value="1"/>
</dbReference>
<dbReference type="PANTHER" id="PTHR34235">
    <property type="entry name" value="SLR1203 PROTEIN-RELATED"/>
    <property type="match status" value="1"/>
</dbReference>
<dbReference type="InterPro" id="IPR002636">
    <property type="entry name" value="DUF29"/>
</dbReference>
<evidence type="ECO:0000313" key="1">
    <source>
        <dbReference type="EMBL" id="GBF81496.1"/>
    </source>
</evidence>
<name>A0A401IJV4_APHSA</name>